<dbReference type="InterPro" id="IPR017850">
    <property type="entry name" value="Alkaline_phosphatase_core_sf"/>
</dbReference>
<evidence type="ECO:0000313" key="1">
    <source>
        <dbReference type="EMBL" id="GAF77065.1"/>
    </source>
</evidence>
<comment type="caution">
    <text evidence="1">The sequence shown here is derived from an EMBL/GenBank/DDBJ whole genome shotgun (WGS) entry which is preliminary data.</text>
</comment>
<name>X0TLW2_9ZZZZ</name>
<protein>
    <recommendedName>
        <fullName evidence="2">N-sulphoglucosamine sulphohydrolase C-terminal domain-containing protein</fullName>
    </recommendedName>
</protein>
<dbReference type="Gene3D" id="3.40.720.10">
    <property type="entry name" value="Alkaline Phosphatase, subunit A"/>
    <property type="match status" value="1"/>
</dbReference>
<organism evidence="1">
    <name type="scientific">marine sediment metagenome</name>
    <dbReference type="NCBI Taxonomy" id="412755"/>
    <lineage>
        <taxon>unclassified sequences</taxon>
        <taxon>metagenomes</taxon>
        <taxon>ecological metagenomes</taxon>
    </lineage>
</organism>
<reference evidence="1" key="1">
    <citation type="journal article" date="2014" name="Front. Microbiol.">
        <title>High frequency of phylogenetically diverse reductive dehalogenase-homologous genes in deep subseafloor sedimentary metagenomes.</title>
        <authorList>
            <person name="Kawai M."/>
            <person name="Futagami T."/>
            <person name="Toyoda A."/>
            <person name="Takaki Y."/>
            <person name="Nishi S."/>
            <person name="Hori S."/>
            <person name="Arai W."/>
            <person name="Tsubouchi T."/>
            <person name="Morono Y."/>
            <person name="Uchiyama I."/>
            <person name="Ito T."/>
            <person name="Fujiyama A."/>
            <person name="Inagaki F."/>
            <person name="Takami H."/>
        </authorList>
    </citation>
    <scope>NUCLEOTIDE SEQUENCE</scope>
    <source>
        <strain evidence="1">Expedition CK06-06</strain>
    </source>
</reference>
<proteinExistence type="predicted"/>
<accession>X0TLW2</accession>
<dbReference type="AlphaFoldDB" id="X0TLW2"/>
<sequence>MVSHGVRPNEGLLRYYRSLSDATTKYIAASDGSEEFYNIMSDPGELRDLSSQRLQLLRNFSEYLAAWHESTPEFVPVLSKPADESESQIELLRALGYVGS</sequence>
<dbReference type="EMBL" id="BARS01009610">
    <property type="protein sequence ID" value="GAF77065.1"/>
    <property type="molecule type" value="Genomic_DNA"/>
</dbReference>
<evidence type="ECO:0008006" key="2">
    <source>
        <dbReference type="Google" id="ProtNLM"/>
    </source>
</evidence>
<gene>
    <name evidence="1" type="ORF">S01H1_18033</name>
</gene>
<dbReference type="SUPFAM" id="SSF53649">
    <property type="entry name" value="Alkaline phosphatase-like"/>
    <property type="match status" value="1"/>
</dbReference>